<dbReference type="InterPro" id="IPR038583">
    <property type="entry name" value="AraA_N_sf"/>
</dbReference>
<dbReference type="GO" id="GO:0008733">
    <property type="term" value="F:L-arabinose isomerase activity"/>
    <property type="evidence" value="ECO:0007669"/>
    <property type="project" value="UniProtKB-UniRule"/>
</dbReference>
<dbReference type="KEGG" id="erl:AOC36_11195"/>
<dbReference type="Pfam" id="PF24856">
    <property type="entry name" value="AraA_central"/>
    <property type="match status" value="1"/>
</dbReference>
<comment type="catalytic activity">
    <reaction evidence="6">
        <text>beta-L-arabinopyranose = L-ribulose</text>
        <dbReference type="Rhea" id="RHEA:14821"/>
        <dbReference type="ChEBI" id="CHEBI:16880"/>
        <dbReference type="ChEBI" id="CHEBI:40886"/>
        <dbReference type="EC" id="5.3.1.4"/>
    </reaction>
</comment>
<dbReference type="SUPFAM" id="SSF53743">
    <property type="entry name" value="FucI/AraA N-terminal and middle domains"/>
    <property type="match status" value="1"/>
</dbReference>
<accession>A0A120JU05</accession>
<dbReference type="UniPathway" id="UPA00145">
    <property type="reaction ID" value="UER00565"/>
</dbReference>
<dbReference type="InterPro" id="IPR055390">
    <property type="entry name" value="AraA_central"/>
</dbReference>
<protein>
    <recommendedName>
        <fullName evidence="6">L-arabinose isomerase</fullName>
        <ecNumber evidence="6">5.3.1.4</ecNumber>
    </recommendedName>
</protein>
<dbReference type="InterPro" id="IPR003762">
    <property type="entry name" value="Lara_isomerase"/>
</dbReference>
<feature type="domain" description="L-arabinose isomerase central" evidence="9">
    <location>
        <begin position="177"/>
        <end position="323"/>
    </location>
</feature>
<keyword evidence="2 6" id="KW-0054">Arabinose catabolism</keyword>
<evidence type="ECO:0000256" key="1">
    <source>
        <dbReference type="ARBA" id="ARBA00022723"/>
    </source>
</evidence>
<evidence type="ECO:0000259" key="7">
    <source>
        <dbReference type="Pfam" id="PF02610"/>
    </source>
</evidence>
<dbReference type="PANTHER" id="PTHR38464">
    <property type="entry name" value="L-ARABINOSE ISOMERASE"/>
    <property type="match status" value="1"/>
</dbReference>
<feature type="domain" description="L-arabinose isomerase N-terminal" evidence="7">
    <location>
        <begin position="8"/>
        <end position="172"/>
    </location>
</feature>
<name>A0A120JU05_9FIRM</name>
<feature type="binding site" evidence="6">
    <location>
        <position position="447"/>
    </location>
    <ligand>
        <name>Mn(2+)</name>
        <dbReference type="ChEBI" id="CHEBI:29035"/>
    </ligand>
</feature>
<evidence type="ECO:0000256" key="4">
    <source>
        <dbReference type="ARBA" id="ARBA00023235"/>
    </source>
</evidence>
<reference evidence="10 11" key="1">
    <citation type="submission" date="2015-10" db="EMBL/GenBank/DDBJ databases">
        <title>Erysipelothrix larvae sp. LV19 isolated from the larval gut of the rhinoceros beetle, Trypoxylus dichotomus.</title>
        <authorList>
            <person name="Lim S."/>
            <person name="Kim B.-C."/>
        </authorList>
    </citation>
    <scope>NUCLEOTIDE SEQUENCE [LARGE SCALE GENOMIC DNA]</scope>
    <source>
        <strain evidence="10 11">LV19</strain>
    </source>
</reference>
<dbReference type="InterPro" id="IPR055389">
    <property type="entry name" value="AraA_N"/>
</dbReference>
<dbReference type="Proteomes" id="UP000063781">
    <property type="component" value="Chromosome"/>
</dbReference>
<evidence type="ECO:0000256" key="2">
    <source>
        <dbReference type="ARBA" id="ARBA00022935"/>
    </source>
</evidence>
<dbReference type="OrthoDB" id="9765600at2"/>
<dbReference type="InterPro" id="IPR004216">
    <property type="entry name" value="Fuc/Ara_isomerase_C"/>
</dbReference>
<dbReference type="PANTHER" id="PTHR38464:SF1">
    <property type="entry name" value="L-ARABINOSE ISOMERASE"/>
    <property type="match status" value="1"/>
</dbReference>
<dbReference type="EC" id="5.3.1.4" evidence="6"/>
<organism evidence="10 11">
    <name type="scientific">Erysipelothrix larvae</name>
    <dbReference type="NCBI Taxonomy" id="1514105"/>
    <lineage>
        <taxon>Bacteria</taxon>
        <taxon>Bacillati</taxon>
        <taxon>Bacillota</taxon>
        <taxon>Erysipelotrichia</taxon>
        <taxon>Erysipelotrichales</taxon>
        <taxon>Erysipelotrichaceae</taxon>
        <taxon>Erysipelothrix</taxon>
    </lineage>
</organism>
<evidence type="ECO:0000256" key="5">
    <source>
        <dbReference type="ARBA" id="ARBA00023277"/>
    </source>
</evidence>
<comment type="pathway">
    <text evidence="6">Carbohydrate degradation; L-arabinose degradation via L-ribulose; D-xylulose 5-phosphate from L-arabinose (bacterial route): step 1/3.</text>
</comment>
<feature type="binding site" evidence="6">
    <location>
        <position position="331"/>
    </location>
    <ligand>
        <name>Mn(2+)</name>
        <dbReference type="ChEBI" id="CHEBI:29035"/>
    </ligand>
</feature>
<dbReference type="InterPro" id="IPR024664">
    <property type="entry name" value="Ara_Isoase_C"/>
</dbReference>
<evidence type="ECO:0000313" key="10">
    <source>
        <dbReference type="EMBL" id="AMC94515.1"/>
    </source>
</evidence>
<dbReference type="PIRSF" id="PIRSF001478">
    <property type="entry name" value="L-ara_isomerase"/>
    <property type="match status" value="1"/>
</dbReference>
<dbReference type="AlphaFoldDB" id="A0A120JU05"/>
<dbReference type="GO" id="GO:0005829">
    <property type="term" value="C:cytosol"/>
    <property type="evidence" value="ECO:0007669"/>
    <property type="project" value="TreeGrafter"/>
</dbReference>
<evidence type="ECO:0000256" key="6">
    <source>
        <dbReference type="HAMAP-Rule" id="MF_00519"/>
    </source>
</evidence>
<keyword evidence="11" id="KW-1185">Reference proteome</keyword>
<evidence type="ECO:0000313" key="11">
    <source>
        <dbReference type="Proteomes" id="UP000063781"/>
    </source>
</evidence>
<evidence type="ECO:0000259" key="9">
    <source>
        <dbReference type="Pfam" id="PF24856"/>
    </source>
</evidence>
<feature type="binding site" evidence="6">
    <location>
        <position position="348"/>
    </location>
    <ligand>
        <name>Mn(2+)</name>
        <dbReference type="ChEBI" id="CHEBI:29035"/>
    </ligand>
</feature>
<comment type="similarity">
    <text evidence="6">Belongs to the arabinose isomerase family.</text>
</comment>
<feature type="domain" description="L-arabinose isomerase C-terminal" evidence="8">
    <location>
        <begin position="327"/>
        <end position="469"/>
    </location>
</feature>
<dbReference type="HAMAP" id="MF_00519">
    <property type="entry name" value="Arabinose_Isome"/>
    <property type="match status" value="1"/>
</dbReference>
<evidence type="ECO:0000259" key="8">
    <source>
        <dbReference type="Pfam" id="PF11762"/>
    </source>
</evidence>
<dbReference type="GO" id="GO:0019569">
    <property type="term" value="P:L-arabinose catabolic process to D-xylulose 5-phosphate"/>
    <property type="evidence" value="ECO:0007669"/>
    <property type="project" value="UniProtKB-UniRule"/>
</dbReference>
<keyword evidence="3 6" id="KW-0464">Manganese</keyword>
<proteinExistence type="inferred from homology"/>
<dbReference type="NCBIfam" id="NF002795">
    <property type="entry name" value="PRK02929.1"/>
    <property type="match status" value="1"/>
</dbReference>
<dbReference type="STRING" id="1514105.AOC36_11195"/>
<comment type="cofactor">
    <cofactor evidence="6">
        <name>Mn(2+)</name>
        <dbReference type="ChEBI" id="CHEBI:29035"/>
    </cofactor>
    <text evidence="6">Binds 1 Mn(2+) ion per subunit.</text>
</comment>
<dbReference type="Pfam" id="PF11762">
    <property type="entry name" value="Arabinose_Iso_C"/>
    <property type="match status" value="1"/>
</dbReference>
<comment type="function">
    <text evidence="6">Catalyzes the conversion of L-arabinose to L-ribulose.</text>
</comment>
<dbReference type="GO" id="GO:0030145">
    <property type="term" value="F:manganese ion binding"/>
    <property type="evidence" value="ECO:0007669"/>
    <property type="project" value="UniProtKB-UniRule"/>
</dbReference>
<dbReference type="Gene3D" id="3.40.50.10940">
    <property type="match status" value="1"/>
</dbReference>
<dbReference type="Pfam" id="PF02610">
    <property type="entry name" value="AraA_N"/>
    <property type="match status" value="1"/>
</dbReference>
<evidence type="ECO:0000256" key="3">
    <source>
        <dbReference type="ARBA" id="ARBA00023211"/>
    </source>
</evidence>
<feature type="binding site" evidence="6">
    <location>
        <position position="306"/>
    </location>
    <ligand>
        <name>Mn(2+)</name>
        <dbReference type="ChEBI" id="CHEBI:29035"/>
    </ligand>
</feature>
<sequence length="474" mass="53466">MLTVSNKEFWFVVGSQNLYGDEALKEVLSHAKVMADTLNDSGQFKYPIVLKELATSSDGITQIMKEANYDDNVAGIITWMHTFSPAKMWIRGTQLLTKPLLHLATQFNESIPWETIDMDFMNLNQSAHGDREYGYINARLKKNNEIVVGYWKHEDVQAQIARWMDIAVAYNEGFNIKVARFGDNMRNVAVTDGDKIEAQIKFGWYVDYFGIGDLVAEVNQVEASEVDALFETYKDLYDFDYGNYEPRVWEHHVKVQVSYEIALKRFLEKGGYTAFSTNFEDLYGMEQLPGLAVQRLMAQGYGFAGEGDWKTAALDRFMKIASHNKETGFMEDYTYELAVGKEAILQSHMLEVDPTFSSNKPRIVVSPLGIGNKADPARLVFDGGEGEGIAVTVADFGNNFKVIVNEIEAIKPDTPAPNLPVARVLWKPKPGFTQGVKEWIRVGGGHHTVASLHVTVEQIEWWANLCNVEVVVIR</sequence>
<dbReference type="EMBL" id="CP013213">
    <property type="protein sequence ID" value="AMC94515.1"/>
    <property type="molecule type" value="Genomic_DNA"/>
</dbReference>
<dbReference type="InterPro" id="IPR009015">
    <property type="entry name" value="Fucose_isomerase_N/cen_sf"/>
</dbReference>
<dbReference type="SUPFAM" id="SSF50443">
    <property type="entry name" value="FucI/AraA C-terminal domain-like"/>
    <property type="match status" value="1"/>
</dbReference>
<dbReference type="RefSeq" id="WP_067634338.1">
    <property type="nucleotide sequence ID" value="NZ_CP013213.1"/>
</dbReference>
<keyword evidence="5 6" id="KW-0119">Carbohydrate metabolism</keyword>
<keyword evidence="1 6" id="KW-0479">Metal-binding</keyword>
<gene>
    <name evidence="6" type="primary">araA</name>
    <name evidence="10" type="ORF">AOC36_11195</name>
</gene>
<keyword evidence="4 6" id="KW-0413">Isomerase</keyword>